<feature type="region of interest" description="Disordered" evidence="2">
    <location>
        <begin position="906"/>
        <end position="925"/>
    </location>
</feature>
<evidence type="ECO:0000313" key="5">
    <source>
        <dbReference type="Proteomes" id="UP000593567"/>
    </source>
</evidence>
<reference evidence="4" key="1">
    <citation type="submission" date="2020-06" db="EMBL/GenBank/DDBJ databases">
        <title>Draft genome of Bugula neritina, a colonial animal packing powerful symbionts and potential medicines.</title>
        <authorList>
            <person name="Rayko M."/>
        </authorList>
    </citation>
    <scope>NUCLEOTIDE SEQUENCE [LARGE SCALE GENOMIC DNA]</scope>
    <source>
        <strain evidence="4">Kwan_BN1</strain>
    </source>
</reference>
<dbReference type="Gene3D" id="3.90.70.10">
    <property type="entry name" value="Cysteine proteinases"/>
    <property type="match status" value="1"/>
</dbReference>
<dbReference type="EMBL" id="VXIV02002000">
    <property type="protein sequence ID" value="KAF6027998.1"/>
    <property type="molecule type" value="Genomic_DNA"/>
</dbReference>
<dbReference type="PANTHER" id="PTHR24006">
    <property type="entry name" value="UBIQUITIN CARBOXYL-TERMINAL HYDROLASE"/>
    <property type="match status" value="1"/>
</dbReference>
<keyword evidence="1" id="KW-0597">Phosphoprotein</keyword>
<dbReference type="InterPro" id="IPR001394">
    <property type="entry name" value="Peptidase_C19_UCH"/>
</dbReference>
<dbReference type="InterPro" id="IPR055176">
    <property type="entry name" value="UBP24/USP9X/USP9Y_UBL"/>
</dbReference>
<dbReference type="SUPFAM" id="SSF54001">
    <property type="entry name" value="Cysteine proteinases"/>
    <property type="match status" value="1"/>
</dbReference>
<dbReference type="GO" id="GO:0004843">
    <property type="term" value="F:cysteine-type deubiquitinase activity"/>
    <property type="evidence" value="ECO:0007669"/>
    <property type="project" value="InterPro"/>
</dbReference>
<dbReference type="GO" id="GO:0016477">
    <property type="term" value="P:cell migration"/>
    <property type="evidence" value="ECO:0007669"/>
    <property type="project" value="TreeGrafter"/>
</dbReference>
<protein>
    <submittedName>
        <fullName evidence="4">USP9X</fullName>
    </submittedName>
</protein>
<dbReference type="AlphaFoldDB" id="A0A7J7JRD4"/>
<dbReference type="OrthoDB" id="289038at2759"/>
<dbReference type="PROSITE" id="PS50235">
    <property type="entry name" value="USP_3"/>
    <property type="match status" value="1"/>
</dbReference>
<sequence length="1084" mass="121481">MGCFERFFRNVNTKEDSRLLERKRGLVMNDLNLVGMDYLWTVILLSTDTVSSKAIAIMKELHANLGPNLQSQQETIHIEFISECFDRLNARFSNLKCLGKGSVEERETEANRMIRFLTVLYEYIHECDETYPDERALLSLARASRGKHLSIFVRIPNSQSGRPEDVEIWSHTNDTLGGIKRQFLIKSKFMNSYRVELCLNGDSLEHYGDRKLVSQIPLRDKTILTAKICASNSNVASASETSSESSPSASPIIDQNDGPNLDAEGCLPGVILARKDNYIPILHSICDFANQVSPPLTNLLQSTRALLELSPPHQPTITYVKEICQQRALHANSNAPYTGDKLESKLFSSASGGDISPSAAVYLLEVIHSLLMPSQQNHMEETINFAKTFIESGGVSLVLKALTQNDFMFGADTLSKRDALLLTLKIAKVMLLTAAHAKVLCVADKINQRLSVSNEEHQQAINLQDMTHRLPSSMADPVLKQCSSQLCKQLKSKATEHLPNDVSIKAMQKIVWSACSSSVDLLDSSVEQIRKAVEKMSKDCEEDEDSADVQLACVGLHVLTLCLILHPETLSNLHKDKTWQEFIVDTILICKNRLVRSTAREQFQLVAMRVKPHFFITLLFCIEMDKVPIYASQSGEYFSLLCHLLNWAQMEQPLARGEDRLTDEIKWLKKTRELTVDSGSSTVHEILLEGHLGIARELILPLDPEKKCKYGSDAAGNNLIKELMEDFLLPVSKVLLDKREGRLSDITQGHVVAICQSTNTINAAYDLLVALCTGCIQNLELVSNSLSNMFHFGEYSMLSEWEYLPPVGMRPAHGFVGLKNGGATCYMNSVLQQLFMIPEIRDGILSLEGIADDAVEDGDVKDAQLLICFLSYEYVVAYSLDCKLFALYDKLYPNPAPTTSEVIEVEKQPTDPLEPSTSHNSSVDDSEKAYNLGVLQQVQIIFAHLARSKPQFYTPKGFWKQFKIQGEQVNLREQHDALEFFGRLVDSCDEAMKALGKDQLCSQVLGGSYADQKICKDCPHRYSQEQSFTTLNLEIRNHQHLKESLEQSVKGDLLEGANAYFCRHCQAYVCQEIAQDSSYTTEKI</sequence>
<feature type="region of interest" description="Disordered" evidence="2">
    <location>
        <begin position="236"/>
        <end position="260"/>
    </location>
</feature>
<dbReference type="InterPro" id="IPR018200">
    <property type="entry name" value="USP_CS"/>
</dbReference>
<evidence type="ECO:0000256" key="1">
    <source>
        <dbReference type="ARBA" id="ARBA00022553"/>
    </source>
</evidence>
<dbReference type="InterPro" id="IPR028889">
    <property type="entry name" value="USP"/>
</dbReference>
<feature type="compositionally biased region" description="Low complexity" evidence="2">
    <location>
        <begin position="236"/>
        <end position="251"/>
    </location>
</feature>
<dbReference type="GO" id="GO:0005829">
    <property type="term" value="C:cytosol"/>
    <property type="evidence" value="ECO:0007669"/>
    <property type="project" value="TreeGrafter"/>
</dbReference>
<dbReference type="Pfam" id="PF00443">
    <property type="entry name" value="UCH"/>
    <property type="match status" value="1"/>
</dbReference>
<evidence type="ECO:0000256" key="2">
    <source>
        <dbReference type="SAM" id="MobiDB-lite"/>
    </source>
</evidence>
<organism evidence="4 5">
    <name type="scientific">Bugula neritina</name>
    <name type="common">Brown bryozoan</name>
    <name type="synonym">Sertularia neritina</name>
    <dbReference type="NCBI Taxonomy" id="10212"/>
    <lineage>
        <taxon>Eukaryota</taxon>
        <taxon>Metazoa</taxon>
        <taxon>Spiralia</taxon>
        <taxon>Lophotrochozoa</taxon>
        <taxon>Bryozoa</taxon>
        <taxon>Gymnolaemata</taxon>
        <taxon>Cheilostomatida</taxon>
        <taxon>Flustrina</taxon>
        <taxon>Buguloidea</taxon>
        <taxon>Bugulidae</taxon>
        <taxon>Bugula</taxon>
    </lineage>
</organism>
<dbReference type="PANTHER" id="PTHR24006:SF925">
    <property type="entry name" value="UBIQUITINYL HYDROLASE 1"/>
    <property type="match status" value="1"/>
</dbReference>
<dbReference type="GO" id="GO:0016579">
    <property type="term" value="P:protein deubiquitination"/>
    <property type="evidence" value="ECO:0007669"/>
    <property type="project" value="InterPro"/>
</dbReference>
<dbReference type="GO" id="GO:0005634">
    <property type="term" value="C:nucleus"/>
    <property type="evidence" value="ECO:0007669"/>
    <property type="project" value="TreeGrafter"/>
</dbReference>
<feature type="domain" description="USP" evidence="3">
    <location>
        <begin position="816"/>
        <end position="1084"/>
    </location>
</feature>
<accession>A0A7J7JRD4</accession>
<dbReference type="Proteomes" id="UP000593567">
    <property type="component" value="Unassembled WGS sequence"/>
</dbReference>
<name>A0A7J7JRD4_BUGNE</name>
<dbReference type="InterPro" id="IPR050164">
    <property type="entry name" value="Peptidase_C19"/>
</dbReference>
<gene>
    <name evidence="4" type="ORF">EB796_013694</name>
</gene>
<dbReference type="Pfam" id="PF22900">
    <property type="entry name" value="UCH_UBL1"/>
    <property type="match status" value="1"/>
</dbReference>
<proteinExistence type="predicted"/>
<evidence type="ECO:0000313" key="4">
    <source>
        <dbReference type="EMBL" id="KAF6027998.1"/>
    </source>
</evidence>
<keyword evidence="5" id="KW-1185">Reference proteome</keyword>
<dbReference type="InterPro" id="IPR038765">
    <property type="entry name" value="Papain-like_cys_pep_sf"/>
</dbReference>
<comment type="caution">
    <text evidence="4">The sequence shown here is derived from an EMBL/GenBank/DDBJ whole genome shotgun (WGS) entry which is preliminary data.</text>
</comment>
<evidence type="ECO:0000259" key="3">
    <source>
        <dbReference type="PROSITE" id="PS50235"/>
    </source>
</evidence>
<dbReference type="PROSITE" id="PS00972">
    <property type="entry name" value="USP_1"/>
    <property type="match status" value="1"/>
</dbReference>